<name>A0ABR2QEC7_9ROSI</name>
<dbReference type="Proteomes" id="UP001396334">
    <property type="component" value="Unassembled WGS sequence"/>
</dbReference>
<evidence type="ECO:0000313" key="1">
    <source>
        <dbReference type="EMBL" id="KAK8998949.1"/>
    </source>
</evidence>
<dbReference type="EMBL" id="JBBPBN010000040">
    <property type="protein sequence ID" value="KAK8998949.1"/>
    <property type="molecule type" value="Genomic_DNA"/>
</dbReference>
<reference evidence="1 2" key="1">
    <citation type="journal article" date="2024" name="G3 (Bethesda)">
        <title>Genome assembly of Hibiscus sabdariffa L. provides insights into metabolisms of medicinal natural products.</title>
        <authorList>
            <person name="Kim T."/>
        </authorList>
    </citation>
    <scope>NUCLEOTIDE SEQUENCE [LARGE SCALE GENOMIC DNA]</scope>
    <source>
        <strain evidence="1">TK-2024</strain>
        <tissue evidence="1">Old leaves</tissue>
    </source>
</reference>
<evidence type="ECO:0000313" key="2">
    <source>
        <dbReference type="Proteomes" id="UP001396334"/>
    </source>
</evidence>
<keyword evidence="2" id="KW-1185">Reference proteome</keyword>
<sequence length="96" mass="10725">MTQSSSTLKRDWCVNHSEEAVGNRSEGPSYPPRSSRAIAIRTLNCRSVGKVNIWRPPVTARKAIKVALSEARFELLLTNNVVHHNKEKLGMLDLVS</sequence>
<comment type="caution">
    <text evidence="1">The sequence shown here is derived from an EMBL/GenBank/DDBJ whole genome shotgun (WGS) entry which is preliminary data.</text>
</comment>
<organism evidence="1 2">
    <name type="scientific">Hibiscus sabdariffa</name>
    <name type="common">roselle</name>
    <dbReference type="NCBI Taxonomy" id="183260"/>
    <lineage>
        <taxon>Eukaryota</taxon>
        <taxon>Viridiplantae</taxon>
        <taxon>Streptophyta</taxon>
        <taxon>Embryophyta</taxon>
        <taxon>Tracheophyta</taxon>
        <taxon>Spermatophyta</taxon>
        <taxon>Magnoliopsida</taxon>
        <taxon>eudicotyledons</taxon>
        <taxon>Gunneridae</taxon>
        <taxon>Pentapetalae</taxon>
        <taxon>rosids</taxon>
        <taxon>malvids</taxon>
        <taxon>Malvales</taxon>
        <taxon>Malvaceae</taxon>
        <taxon>Malvoideae</taxon>
        <taxon>Hibiscus</taxon>
    </lineage>
</organism>
<proteinExistence type="predicted"/>
<protein>
    <submittedName>
        <fullName evidence="1">Uncharacterized protein</fullName>
    </submittedName>
</protein>
<gene>
    <name evidence="1" type="ORF">V6N11_070128</name>
</gene>
<accession>A0ABR2QEC7</accession>